<keyword evidence="6" id="KW-0904">Protein phosphatase</keyword>
<evidence type="ECO:0000256" key="11">
    <source>
        <dbReference type="SAM" id="Phobius"/>
    </source>
</evidence>
<evidence type="ECO:0000256" key="2">
    <source>
        <dbReference type="ARBA" id="ARBA00004496"/>
    </source>
</evidence>
<dbReference type="InterPro" id="IPR003595">
    <property type="entry name" value="Tyr_Pase_cat"/>
</dbReference>
<evidence type="ECO:0000256" key="10">
    <source>
        <dbReference type="ARBA" id="ARBA00051722"/>
    </source>
</evidence>
<accession>A0A8T3AZ14</accession>
<dbReference type="SMART" id="SM00195">
    <property type="entry name" value="DSPc"/>
    <property type="match status" value="1"/>
</dbReference>
<keyword evidence="15" id="KW-1185">Reference proteome</keyword>
<dbReference type="AlphaFoldDB" id="A0A8T3AZ14"/>
<comment type="catalytic activity">
    <reaction evidence="9">
        <text>O-phospho-L-threonyl-[protein] + H2O = L-threonyl-[protein] + phosphate</text>
        <dbReference type="Rhea" id="RHEA:47004"/>
        <dbReference type="Rhea" id="RHEA-COMP:11060"/>
        <dbReference type="Rhea" id="RHEA-COMP:11605"/>
        <dbReference type="ChEBI" id="CHEBI:15377"/>
        <dbReference type="ChEBI" id="CHEBI:30013"/>
        <dbReference type="ChEBI" id="CHEBI:43474"/>
        <dbReference type="ChEBI" id="CHEBI:61977"/>
        <dbReference type="EC" id="3.1.3.16"/>
    </reaction>
</comment>
<gene>
    <name evidence="14" type="ORF">KFK09_019110</name>
</gene>
<reference evidence="14" key="1">
    <citation type="journal article" date="2022" name="Front. Genet.">
        <title>Chromosome-Scale Assembly of the Dendrobium nobile Genome Provides Insights Into the Molecular Mechanism of the Biosynthesis of the Medicinal Active Ingredient of Dendrobium.</title>
        <authorList>
            <person name="Xu Q."/>
            <person name="Niu S.-C."/>
            <person name="Li K.-L."/>
            <person name="Zheng P.-J."/>
            <person name="Zhang X.-J."/>
            <person name="Jia Y."/>
            <person name="Liu Y."/>
            <person name="Niu Y.-X."/>
            <person name="Yu L.-H."/>
            <person name="Chen D.-F."/>
            <person name="Zhang G.-Q."/>
        </authorList>
    </citation>
    <scope>NUCLEOTIDE SEQUENCE</scope>
    <source>
        <tissue evidence="14">Leaf</tissue>
    </source>
</reference>
<feature type="transmembrane region" description="Helical" evidence="11">
    <location>
        <begin position="227"/>
        <end position="251"/>
    </location>
</feature>
<comment type="catalytic activity">
    <reaction evidence="10">
        <text>O-phospho-L-tyrosyl-[protein] + H2O = L-tyrosyl-[protein] + phosphate</text>
        <dbReference type="Rhea" id="RHEA:10684"/>
        <dbReference type="Rhea" id="RHEA-COMP:10136"/>
        <dbReference type="Rhea" id="RHEA-COMP:20101"/>
        <dbReference type="ChEBI" id="CHEBI:15377"/>
        <dbReference type="ChEBI" id="CHEBI:43474"/>
        <dbReference type="ChEBI" id="CHEBI:46858"/>
        <dbReference type="ChEBI" id="CHEBI:61978"/>
        <dbReference type="EC" id="3.1.3.48"/>
    </reaction>
</comment>
<feature type="transmembrane region" description="Helical" evidence="11">
    <location>
        <begin position="193"/>
        <end position="215"/>
    </location>
</feature>
<comment type="similarity">
    <text evidence="3">Belongs to the protein-tyrosine phosphatase family. Non-receptor class dual specificity subfamily.</text>
</comment>
<protein>
    <submittedName>
        <fullName evidence="14">Uncharacterized protein</fullName>
    </submittedName>
</protein>
<dbReference type="InterPro" id="IPR000387">
    <property type="entry name" value="Tyr_Pase_dom"/>
</dbReference>
<dbReference type="PROSITE" id="PS50056">
    <property type="entry name" value="TYR_PHOSPHATASE_2"/>
    <property type="match status" value="1"/>
</dbReference>
<feature type="domain" description="Tyrosine specific protein phosphatases" evidence="13">
    <location>
        <begin position="94"/>
        <end position="154"/>
    </location>
</feature>
<dbReference type="CDD" id="cd14498">
    <property type="entry name" value="DSP"/>
    <property type="match status" value="1"/>
</dbReference>
<comment type="catalytic activity">
    <reaction evidence="8">
        <text>O-phospho-L-seryl-[protein] + H2O = L-seryl-[protein] + phosphate</text>
        <dbReference type="Rhea" id="RHEA:20629"/>
        <dbReference type="Rhea" id="RHEA-COMP:9863"/>
        <dbReference type="Rhea" id="RHEA-COMP:11604"/>
        <dbReference type="ChEBI" id="CHEBI:15377"/>
        <dbReference type="ChEBI" id="CHEBI:29999"/>
        <dbReference type="ChEBI" id="CHEBI:43474"/>
        <dbReference type="ChEBI" id="CHEBI:83421"/>
        <dbReference type="EC" id="3.1.3.16"/>
    </reaction>
</comment>
<dbReference type="GO" id="GO:0004722">
    <property type="term" value="F:protein serine/threonine phosphatase activity"/>
    <property type="evidence" value="ECO:0007669"/>
    <property type="project" value="UniProtKB-EC"/>
</dbReference>
<keyword evidence="7" id="KW-0539">Nucleus</keyword>
<evidence type="ECO:0000256" key="1">
    <source>
        <dbReference type="ARBA" id="ARBA00004123"/>
    </source>
</evidence>
<dbReference type="SMR" id="A0A8T3AZ14"/>
<keyword evidence="4" id="KW-0963">Cytoplasm</keyword>
<dbReference type="SMART" id="SM00404">
    <property type="entry name" value="PTPc_motif"/>
    <property type="match status" value="1"/>
</dbReference>
<evidence type="ECO:0000256" key="3">
    <source>
        <dbReference type="ARBA" id="ARBA00008601"/>
    </source>
</evidence>
<evidence type="ECO:0000313" key="14">
    <source>
        <dbReference type="EMBL" id="KAI0500892.1"/>
    </source>
</evidence>
<dbReference type="GO" id="GO:0033550">
    <property type="term" value="F:MAP kinase tyrosine phosphatase activity"/>
    <property type="evidence" value="ECO:0007669"/>
    <property type="project" value="TreeGrafter"/>
</dbReference>
<evidence type="ECO:0000256" key="8">
    <source>
        <dbReference type="ARBA" id="ARBA00047761"/>
    </source>
</evidence>
<evidence type="ECO:0000256" key="7">
    <source>
        <dbReference type="ARBA" id="ARBA00023242"/>
    </source>
</evidence>
<dbReference type="GO" id="GO:0005634">
    <property type="term" value="C:nucleus"/>
    <property type="evidence" value="ECO:0007669"/>
    <property type="project" value="UniProtKB-SubCell"/>
</dbReference>
<evidence type="ECO:0000256" key="4">
    <source>
        <dbReference type="ARBA" id="ARBA00022490"/>
    </source>
</evidence>
<evidence type="ECO:0000256" key="5">
    <source>
        <dbReference type="ARBA" id="ARBA00022801"/>
    </source>
</evidence>
<dbReference type="Pfam" id="PF15159">
    <property type="entry name" value="PIG-Y"/>
    <property type="match status" value="1"/>
</dbReference>
<dbReference type="GO" id="GO:0005737">
    <property type="term" value="C:cytoplasm"/>
    <property type="evidence" value="ECO:0007669"/>
    <property type="project" value="UniProtKB-SubCell"/>
</dbReference>
<sequence>MSSPDEVLRQKIATLLQELCAANYVRKNNVNVPCQIEEGLFLGSVRVACNKQALKCLNITHVLIVSNSLEPAFPNDFVYKKIEVLDTPVTNISKYFHECFDFIDQARHAGGGALVHCFAGRSRSVTVIIAYLMKQHQMSLSQAFSFVKSKRPNAGPNSGFMTQLQNYEKSLRVVSEKTITGKNSISQNPVDCFLWWKLLPLMLINRVLGFVNMLVRAAFSDNRSRANLVWGASSVIFGFILFSVFTFAAILSKLLPPFDNKLLSAMQKDRYYCLLVPLTLPVVIVAVYFHWLGMKLFKHA</sequence>
<keyword evidence="11" id="KW-0812">Transmembrane</keyword>
<dbReference type="Proteomes" id="UP000829196">
    <property type="component" value="Unassembled WGS sequence"/>
</dbReference>
<dbReference type="PROSITE" id="PS50054">
    <property type="entry name" value="TYR_PHOSPHATASE_DUAL"/>
    <property type="match status" value="1"/>
</dbReference>
<feature type="transmembrane region" description="Helical" evidence="11">
    <location>
        <begin position="271"/>
        <end position="291"/>
    </location>
</feature>
<evidence type="ECO:0000313" key="15">
    <source>
        <dbReference type="Proteomes" id="UP000829196"/>
    </source>
</evidence>
<dbReference type="PANTHER" id="PTHR10159">
    <property type="entry name" value="DUAL SPECIFICITY PROTEIN PHOSPHATASE"/>
    <property type="match status" value="1"/>
</dbReference>
<dbReference type="InterPro" id="IPR029164">
    <property type="entry name" value="PIG-Y"/>
</dbReference>
<evidence type="ECO:0000259" key="12">
    <source>
        <dbReference type="PROSITE" id="PS50054"/>
    </source>
</evidence>
<dbReference type="PANTHER" id="PTHR10159:SF511">
    <property type="entry name" value="DUAL SPECIFICITY PROTEIN PHOSPHATASE 1"/>
    <property type="match status" value="1"/>
</dbReference>
<organism evidence="14 15">
    <name type="scientific">Dendrobium nobile</name>
    <name type="common">Orchid</name>
    <dbReference type="NCBI Taxonomy" id="94219"/>
    <lineage>
        <taxon>Eukaryota</taxon>
        <taxon>Viridiplantae</taxon>
        <taxon>Streptophyta</taxon>
        <taxon>Embryophyta</taxon>
        <taxon>Tracheophyta</taxon>
        <taxon>Spermatophyta</taxon>
        <taxon>Magnoliopsida</taxon>
        <taxon>Liliopsida</taxon>
        <taxon>Asparagales</taxon>
        <taxon>Orchidaceae</taxon>
        <taxon>Epidendroideae</taxon>
        <taxon>Malaxideae</taxon>
        <taxon>Dendrobiinae</taxon>
        <taxon>Dendrobium</taxon>
    </lineage>
</organism>
<evidence type="ECO:0000256" key="9">
    <source>
        <dbReference type="ARBA" id="ARBA00048336"/>
    </source>
</evidence>
<dbReference type="Gene3D" id="3.90.190.10">
    <property type="entry name" value="Protein tyrosine phosphatase superfamily"/>
    <property type="match status" value="1"/>
</dbReference>
<dbReference type="EMBL" id="JAGYWB010000013">
    <property type="protein sequence ID" value="KAI0500892.1"/>
    <property type="molecule type" value="Genomic_DNA"/>
</dbReference>
<evidence type="ECO:0000256" key="6">
    <source>
        <dbReference type="ARBA" id="ARBA00022912"/>
    </source>
</evidence>
<keyword evidence="11" id="KW-1133">Transmembrane helix</keyword>
<comment type="subcellular location">
    <subcellularLocation>
        <location evidence="2">Cytoplasm</location>
    </subcellularLocation>
    <subcellularLocation>
        <location evidence="1">Nucleus</location>
    </subcellularLocation>
</comment>
<dbReference type="InterPro" id="IPR000340">
    <property type="entry name" value="Dual-sp_phosphatase_cat-dom"/>
</dbReference>
<name>A0A8T3AZ14_DENNO</name>
<feature type="domain" description="Tyrosine-protein phosphatase" evidence="12">
    <location>
        <begin position="32"/>
        <end position="173"/>
    </location>
</feature>
<comment type="caution">
    <text evidence="14">The sequence shown here is derived from an EMBL/GenBank/DDBJ whole genome shotgun (WGS) entry which is preliminary data.</text>
</comment>
<keyword evidence="11" id="KW-0472">Membrane</keyword>
<dbReference type="GO" id="GO:0008330">
    <property type="term" value="F:protein tyrosine/threonine phosphatase activity"/>
    <property type="evidence" value="ECO:0007669"/>
    <property type="project" value="TreeGrafter"/>
</dbReference>
<dbReference type="FunFam" id="3.90.190.10:FF:000056">
    <property type="entry name" value="Dual specificity phosphatase 12"/>
    <property type="match status" value="1"/>
</dbReference>
<dbReference type="GO" id="GO:0017017">
    <property type="term" value="F:MAP kinase tyrosine/serine/threonine phosphatase activity"/>
    <property type="evidence" value="ECO:0007669"/>
    <property type="project" value="TreeGrafter"/>
</dbReference>
<dbReference type="InterPro" id="IPR029021">
    <property type="entry name" value="Prot-tyrosine_phosphatase-like"/>
</dbReference>
<keyword evidence="5" id="KW-0378">Hydrolase</keyword>
<dbReference type="SUPFAM" id="SSF52799">
    <property type="entry name" value="(Phosphotyrosine protein) phosphatases II"/>
    <property type="match status" value="1"/>
</dbReference>
<dbReference type="Pfam" id="PF00782">
    <property type="entry name" value="DSPc"/>
    <property type="match status" value="1"/>
</dbReference>
<proteinExistence type="inferred from homology"/>
<dbReference type="OrthoDB" id="10252009at2759"/>
<dbReference type="GO" id="GO:0043409">
    <property type="term" value="P:negative regulation of MAPK cascade"/>
    <property type="evidence" value="ECO:0007669"/>
    <property type="project" value="TreeGrafter"/>
</dbReference>
<dbReference type="InterPro" id="IPR020422">
    <property type="entry name" value="TYR_PHOSPHATASE_DUAL_dom"/>
</dbReference>
<evidence type="ECO:0000259" key="13">
    <source>
        <dbReference type="PROSITE" id="PS50056"/>
    </source>
</evidence>